<keyword evidence="5" id="KW-0408">Iron</keyword>
<reference evidence="6" key="1">
    <citation type="submission" date="2018-06" db="EMBL/GenBank/DDBJ databases">
        <authorList>
            <person name="Zhirakovskaya E."/>
        </authorList>
    </citation>
    <scope>NUCLEOTIDE SEQUENCE</scope>
</reference>
<name>A0A3B0ZS31_9ZZZZ</name>
<evidence type="ECO:0000256" key="5">
    <source>
        <dbReference type="ARBA" id="ARBA00023004"/>
    </source>
</evidence>
<sequence>MNENKKCPRSMVLTIFERIGGEDAVEALVTLFLSRVFNDPNLRLFFADISMPKQAEKQKSFLTMALHGSDKNDGEMLRESHAHLLPMGMNDYHFDLVIKHLEESMYELNVAPKLIGEVITVCESMREYILDRAPPA</sequence>
<protein>
    <recommendedName>
        <fullName evidence="7">Group 1 truncated hemoglobin</fullName>
    </recommendedName>
</protein>
<organism evidence="6">
    <name type="scientific">hydrothermal vent metagenome</name>
    <dbReference type="NCBI Taxonomy" id="652676"/>
    <lineage>
        <taxon>unclassified sequences</taxon>
        <taxon>metagenomes</taxon>
        <taxon>ecological metagenomes</taxon>
    </lineage>
</organism>
<evidence type="ECO:0000256" key="4">
    <source>
        <dbReference type="ARBA" id="ARBA00022723"/>
    </source>
</evidence>
<dbReference type="Pfam" id="PF01152">
    <property type="entry name" value="Bac_globin"/>
    <property type="match status" value="1"/>
</dbReference>
<dbReference type="Gene3D" id="1.10.490.10">
    <property type="entry name" value="Globins"/>
    <property type="match status" value="1"/>
</dbReference>
<proteinExistence type="inferred from homology"/>
<keyword evidence="3" id="KW-0349">Heme</keyword>
<dbReference type="InterPro" id="IPR001486">
    <property type="entry name" value="Hemoglobin_trunc"/>
</dbReference>
<accession>A0A3B0ZS31</accession>
<dbReference type="InterPro" id="IPR012292">
    <property type="entry name" value="Globin/Proto"/>
</dbReference>
<dbReference type="GO" id="GO:0019825">
    <property type="term" value="F:oxygen binding"/>
    <property type="evidence" value="ECO:0007669"/>
    <property type="project" value="InterPro"/>
</dbReference>
<dbReference type="GO" id="GO:0020037">
    <property type="term" value="F:heme binding"/>
    <property type="evidence" value="ECO:0007669"/>
    <property type="project" value="InterPro"/>
</dbReference>
<keyword evidence="2" id="KW-0813">Transport</keyword>
<dbReference type="EMBL" id="UOFP01000316">
    <property type="protein sequence ID" value="VAW90242.1"/>
    <property type="molecule type" value="Genomic_DNA"/>
</dbReference>
<gene>
    <name evidence="6" type="ORF">MNBD_GAMMA18-2313</name>
</gene>
<dbReference type="GO" id="GO:0046872">
    <property type="term" value="F:metal ion binding"/>
    <property type="evidence" value="ECO:0007669"/>
    <property type="project" value="UniProtKB-KW"/>
</dbReference>
<dbReference type="SUPFAM" id="SSF46458">
    <property type="entry name" value="Globin-like"/>
    <property type="match status" value="1"/>
</dbReference>
<evidence type="ECO:0000256" key="3">
    <source>
        <dbReference type="ARBA" id="ARBA00022617"/>
    </source>
</evidence>
<comment type="similarity">
    <text evidence="1">Belongs to the truncated hemoglobin family. Group I subfamily.</text>
</comment>
<dbReference type="InterPro" id="IPR009050">
    <property type="entry name" value="Globin-like_sf"/>
</dbReference>
<dbReference type="AlphaFoldDB" id="A0A3B0ZS31"/>
<keyword evidence="4" id="KW-0479">Metal-binding</keyword>
<evidence type="ECO:0000256" key="1">
    <source>
        <dbReference type="ARBA" id="ARBA00009660"/>
    </source>
</evidence>
<evidence type="ECO:0000313" key="6">
    <source>
        <dbReference type="EMBL" id="VAW90242.1"/>
    </source>
</evidence>
<evidence type="ECO:0000256" key="2">
    <source>
        <dbReference type="ARBA" id="ARBA00022448"/>
    </source>
</evidence>
<evidence type="ECO:0008006" key="7">
    <source>
        <dbReference type="Google" id="ProtNLM"/>
    </source>
</evidence>
<dbReference type="PIRSF" id="PIRSF002030">
    <property type="entry name" value="Globin_Protozoa/Cyanobacteria"/>
    <property type="match status" value="1"/>
</dbReference>
<dbReference type="CDD" id="cd00454">
    <property type="entry name" value="TrHb1_N"/>
    <property type="match status" value="1"/>
</dbReference>
<dbReference type="InterPro" id="IPR016339">
    <property type="entry name" value="Hemoglobin_trunc_I"/>
</dbReference>